<dbReference type="EMBL" id="JABEZU010000002">
    <property type="protein sequence ID" value="NOV97783.1"/>
    <property type="molecule type" value="Genomic_DNA"/>
</dbReference>
<sequence>MPKAPTSADVAREAGVSQSTVSYVMSGKRPISEKTRRRVAEAIDRLTYEPHAGARALAGHRTSTIAVVMPLRQASSAERLMIFVEEFTYAARRRDHDVLLVTADEGAAGLRRVAGRSLCDAIVVMEVGSHDARVETARGLAVPVVFVGIPDDGEGLDCLDFDFEGAGEVIVSELAGLGHRTVDVIGWGEDVHAQGFNYIPRFTAGAERAARRSDVRLRWHRASTGEDVRRAVDNARAASGVPALAVVTAIPETLHALSERRLRPGRDVDVVALTTGFVSEADGLTNVSTRPRDVSRRVMERVFGLIDGDLATRGGADLVPASLTRGGSTRSRPADRPAGPADNHREKEAS</sequence>
<reference evidence="6 7" key="1">
    <citation type="submission" date="2020-05" db="EMBL/GenBank/DDBJ databases">
        <title>Genomic Encyclopedia of Type Strains, Phase III (KMG-III): the genomes of soil and plant-associated and newly described type strains.</title>
        <authorList>
            <person name="Whitman W."/>
        </authorList>
    </citation>
    <scope>NUCLEOTIDE SEQUENCE [LARGE SCALE GENOMIC DNA]</scope>
    <source>
        <strain evidence="6 7">KCTC 19046</strain>
    </source>
</reference>
<evidence type="ECO:0000256" key="1">
    <source>
        <dbReference type="ARBA" id="ARBA00023015"/>
    </source>
</evidence>
<evidence type="ECO:0000256" key="4">
    <source>
        <dbReference type="SAM" id="MobiDB-lite"/>
    </source>
</evidence>
<dbReference type="InterPro" id="IPR000843">
    <property type="entry name" value="HTH_LacI"/>
</dbReference>
<dbReference type="RefSeq" id="WP_171783957.1">
    <property type="nucleotide sequence ID" value="NZ_BAAAML010000009.1"/>
</dbReference>
<dbReference type="InterPro" id="IPR046335">
    <property type="entry name" value="LacI/GalR-like_sensor"/>
</dbReference>
<name>A0ABX2A881_9MICO</name>
<dbReference type="Pfam" id="PF00356">
    <property type="entry name" value="LacI"/>
    <property type="match status" value="1"/>
</dbReference>
<dbReference type="Gene3D" id="3.40.50.2300">
    <property type="match status" value="2"/>
</dbReference>
<evidence type="ECO:0000313" key="6">
    <source>
        <dbReference type="EMBL" id="NOV97783.1"/>
    </source>
</evidence>
<keyword evidence="1" id="KW-0805">Transcription regulation</keyword>
<dbReference type="PANTHER" id="PTHR30146">
    <property type="entry name" value="LACI-RELATED TRANSCRIPTIONAL REPRESSOR"/>
    <property type="match status" value="1"/>
</dbReference>
<gene>
    <name evidence="6" type="ORF">HDG69_002358</name>
</gene>
<accession>A0ABX2A881</accession>
<evidence type="ECO:0000259" key="5">
    <source>
        <dbReference type="PROSITE" id="PS50932"/>
    </source>
</evidence>
<dbReference type="SUPFAM" id="SSF47413">
    <property type="entry name" value="lambda repressor-like DNA-binding domains"/>
    <property type="match status" value="1"/>
</dbReference>
<proteinExistence type="predicted"/>
<evidence type="ECO:0000256" key="3">
    <source>
        <dbReference type="ARBA" id="ARBA00023163"/>
    </source>
</evidence>
<dbReference type="SMART" id="SM00354">
    <property type="entry name" value="HTH_LACI"/>
    <property type="match status" value="1"/>
</dbReference>
<dbReference type="Proteomes" id="UP000757540">
    <property type="component" value="Unassembled WGS sequence"/>
</dbReference>
<dbReference type="InterPro" id="IPR010982">
    <property type="entry name" value="Lambda_DNA-bd_dom_sf"/>
</dbReference>
<feature type="domain" description="HTH lacI-type" evidence="5">
    <location>
        <begin position="5"/>
        <end position="59"/>
    </location>
</feature>
<protein>
    <submittedName>
        <fullName evidence="6">DNA-binding LacI/PurR family transcriptional regulator</fullName>
    </submittedName>
</protein>
<dbReference type="Pfam" id="PF13377">
    <property type="entry name" value="Peripla_BP_3"/>
    <property type="match status" value="1"/>
</dbReference>
<keyword evidence="3" id="KW-0804">Transcription</keyword>
<dbReference type="PROSITE" id="PS50932">
    <property type="entry name" value="HTH_LACI_2"/>
    <property type="match status" value="1"/>
</dbReference>
<comment type="caution">
    <text evidence="6">The sequence shown here is derived from an EMBL/GenBank/DDBJ whole genome shotgun (WGS) entry which is preliminary data.</text>
</comment>
<dbReference type="SUPFAM" id="SSF53822">
    <property type="entry name" value="Periplasmic binding protein-like I"/>
    <property type="match status" value="1"/>
</dbReference>
<keyword evidence="2 6" id="KW-0238">DNA-binding</keyword>
<organism evidence="6 7">
    <name type="scientific">Isoptericola halotolerans</name>
    <dbReference type="NCBI Taxonomy" id="300560"/>
    <lineage>
        <taxon>Bacteria</taxon>
        <taxon>Bacillati</taxon>
        <taxon>Actinomycetota</taxon>
        <taxon>Actinomycetes</taxon>
        <taxon>Micrococcales</taxon>
        <taxon>Promicromonosporaceae</taxon>
        <taxon>Isoptericola</taxon>
    </lineage>
</organism>
<feature type="region of interest" description="Disordered" evidence="4">
    <location>
        <begin position="316"/>
        <end position="350"/>
    </location>
</feature>
<dbReference type="GO" id="GO:0003677">
    <property type="term" value="F:DNA binding"/>
    <property type="evidence" value="ECO:0007669"/>
    <property type="project" value="UniProtKB-KW"/>
</dbReference>
<dbReference type="CDD" id="cd01392">
    <property type="entry name" value="HTH_LacI"/>
    <property type="match status" value="1"/>
</dbReference>
<dbReference type="Gene3D" id="1.10.260.40">
    <property type="entry name" value="lambda repressor-like DNA-binding domains"/>
    <property type="match status" value="1"/>
</dbReference>
<dbReference type="PANTHER" id="PTHR30146:SF153">
    <property type="entry name" value="LACTOSE OPERON REPRESSOR"/>
    <property type="match status" value="1"/>
</dbReference>
<evidence type="ECO:0000256" key="2">
    <source>
        <dbReference type="ARBA" id="ARBA00023125"/>
    </source>
</evidence>
<dbReference type="InterPro" id="IPR028082">
    <property type="entry name" value="Peripla_BP_I"/>
</dbReference>
<evidence type="ECO:0000313" key="7">
    <source>
        <dbReference type="Proteomes" id="UP000757540"/>
    </source>
</evidence>
<keyword evidence="7" id="KW-1185">Reference proteome</keyword>